<dbReference type="Proteomes" id="UP001488838">
    <property type="component" value="Unassembled WGS sequence"/>
</dbReference>
<dbReference type="EMBL" id="JBBHLL010000127">
    <property type="protein sequence ID" value="KAK7814008.1"/>
    <property type="molecule type" value="Genomic_DNA"/>
</dbReference>
<name>A0AAW0IHS7_MYOGA</name>
<feature type="non-terminal residue" evidence="2">
    <location>
        <position position="1"/>
    </location>
</feature>
<keyword evidence="3" id="KW-1185">Reference proteome</keyword>
<feature type="compositionally biased region" description="Low complexity" evidence="1">
    <location>
        <begin position="33"/>
        <end position="47"/>
    </location>
</feature>
<feature type="region of interest" description="Disordered" evidence="1">
    <location>
        <begin position="361"/>
        <end position="423"/>
    </location>
</feature>
<dbReference type="AlphaFoldDB" id="A0AAW0IHS7"/>
<feature type="compositionally biased region" description="Basic and acidic residues" evidence="1">
    <location>
        <begin position="89"/>
        <end position="98"/>
    </location>
</feature>
<accession>A0AAW0IHS7</accession>
<evidence type="ECO:0000313" key="2">
    <source>
        <dbReference type="EMBL" id="KAK7814008.1"/>
    </source>
</evidence>
<gene>
    <name evidence="2" type="ORF">U0070_006286</name>
</gene>
<feature type="compositionally biased region" description="Low complexity" evidence="1">
    <location>
        <begin position="240"/>
        <end position="256"/>
    </location>
</feature>
<comment type="caution">
    <text evidence="2">The sequence shown here is derived from an EMBL/GenBank/DDBJ whole genome shotgun (WGS) entry which is preliminary data.</text>
</comment>
<reference evidence="2 3" key="1">
    <citation type="journal article" date="2023" name="bioRxiv">
        <title>Conserved and derived expression patterns and positive selection on dental genes reveal complex evolutionary context of ever-growing rodent molars.</title>
        <authorList>
            <person name="Calamari Z.T."/>
            <person name="Song A."/>
            <person name="Cohen E."/>
            <person name="Akter M."/>
            <person name="Roy R.D."/>
            <person name="Hallikas O."/>
            <person name="Christensen M.M."/>
            <person name="Li P."/>
            <person name="Marangoni P."/>
            <person name="Jernvall J."/>
            <person name="Klein O.D."/>
        </authorList>
    </citation>
    <scope>NUCLEOTIDE SEQUENCE [LARGE SCALE GENOMIC DNA]</scope>
    <source>
        <strain evidence="2">V071</strain>
    </source>
</reference>
<feature type="compositionally biased region" description="Low complexity" evidence="1">
    <location>
        <begin position="195"/>
        <end position="211"/>
    </location>
</feature>
<evidence type="ECO:0000256" key="1">
    <source>
        <dbReference type="SAM" id="MobiDB-lite"/>
    </source>
</evidence>
<protein>
    <submittedName>
        <fullName evidence="2">Uncharacterized protein</fullName>
    </submittedName>
</protein>
<evidence type="ECO:0000313" key="3">
    <source>
        <dbReference type="Proteomes" id="UP001488838"/>
    </source>
</evidence>
<feature type="compositionally biased region" description="Basic and acidic residues" evidence="1">
    <location>
        <begin position="64"/>
        <end position="78"/>
    </location>
</feature>
<feature type="region of interest" description="Disordered" evidence="1">
    <location>
        <begin position="1"/>
        <end position="342"/>
    </location>
</feature>
<organism evidence="2 3">
    <name type="scientific">Myodes glareolus</name>
    <name type="common">Bank vole</name>
    <name type="synonym">Clethrionomys glareolus</name>
    <dbReference type="NCBI Taxonomy" id="447135"/>
    <lineage>
        <taxon>Eukaryota</taxon>
        <taxon>Metazoa</taxon>
        <taxon>Chordata</taxon>
        <taxon>Craniata</taxon>
        <taxon>Vertebrata</taxon>
        <taxon>Euteleostomi</taxon>
        <taxon>Mammalia</taxon>
        <taxon>Eutheria</taxon>
        <taxon>Euarchontoglires</taxon>
        <taxon>Glires</taxon>
        <taxon>Rodentia</taxon>
        <taxon>Myomorpha</taxon>
        <taxon>Muroidea</taxon>
        <taxon>Cricetidae</taxon>
        <taxon>Arvicolinae</taxon>
        <taxon>Myodes</taxon>
    </lineage>
</organism>
<proteinExistence type="predicted"/>
<feature type="compositionally biased region" description="Basic residues" evidence="1">
    <location>
        <begin position="275"/>
        <end position="286"/>
    </location>
</feature>
<feature type="compositionally biased region" description="Pro residues" evidence="1">
    <location>
        <begin position="223"/>
        <end position="232"/>
    </location>
</feature>
<sequence>PRDSGRRASFRQVAGAWGREECSAPTARPHGTALAVAVAGKARAGKAPGDQGTRPGPSLTTCLLEKRVAGPRSPEPRDPPSSTTALPTRSREKREFSRYRPTSVSRANQHGGGEGREKNHYFGALRSVLRSRTGGRRNDGRRGKPSPPRASPSSLQCGRSRAGSRTEPSAGRSAAHKPELDLSRPRRGSRERHVGLAPSASAGLPAPSAAHAHARARPAHVGAPPPQPPPSRRPSEGLRPRALPLRSPRVSPLSPAGPATRPGSPLTSRAGPGRSGRRRPRGRPRPPPRTGSSALRRRKLHSGAAALPGAWGRALTAPPGGDRGCAGRRKGPPGRFPAWWGPPGLPAEAALGVLLRAAPAQRCSPPPACAHALPRADRDPRAPAPPPLSRVSGLRSLSEGGPDHPVPKSAPLDGTSSRFLHDSPSPVEKDVGLSILHGGLGNLSDALVIELIPQVVGILDEHRCLIAVLSKAFGAILILRFLTAAARFAGLKVYIRLALLLLHCFLRSQCLRVFLYFHDLLLQLLMKQIHQTAKEFLGILQINNNHITRIEQTLVEPRAGTTRVE</sequence>